<dbReference type="SUPFAM" id="SSF52402">
    <property type="entry name" value="Adenine nucleotide alpha hydrolases-like"/>
    <property type="match status" value="1"/>
</dbReference>
<keyword evidence="3" id="KW-1185">Reference proteome</keyword>
<protein>
    <submittedName>
        <fullName evidence="2">Asparagine synthase-related protein</fullName>
    </submittedName>
</protein>
<accession>A0ABV9SH21</accession>
<reference evidence="3" key="1">
    <citation type="journal article" date="2019" name="Int. J. Syst. Evol. Microbiol.">
        <title>The Global Catalogue of Microorganisms (GCM) 10K type strain sequencing project: providing services to taxonomists for standard genome sequencing and annotation.</title>
        <authorList>
            <consortium name="The Broad Institute Genomics Platform"/>
            <consortium name="The Broad Institute Genome Sequencing Center for Infectious Disease"/>
            <person name="Wu L."/>
            <person name="Ma J."/>
        </authorList>
    </citation>
    <scope>NUCLEOTIDE SEQUENCE [LARGE SCALE GENOMIC DNA]</scope>
    <source>
        <strain evidence="3">ZS-22-S1</strain>
    </source>
</reference>
<organism evidence="2 3">
    <name type="scientific">Actinophytocola glycyrrhizae</name>
    <dbReference type="NCBI Taxonomy" id="2044873"/>
    <lineage>
        <taxon>Bacteria</taxon>
        <taxon>Bacillati</taxon>
        <taxon>Actinomycetota</taxon>
        <taxon>Actinomycetes</taxon>
        <taxon>Pseudonocardiales</taxon>
        <taxon>Pseudonocardiaceae</taxon>
    </lineage>
</organism>
<dbReference type="Pfam" id="PF00733">
    <property type="entry name" value="Asn_synthase"/>
    <property type="match status" value="1"/>
</dbReference>
<dbReference type="RefSeq" id="WP_378061297.1">
    <property type="nucleotide sequence ID" value="NZ_JBHSIS010000024.1"/>
</dbReference>
<evidence type="ECO:0000259" key="1">
    <source>
        <dbReference type="Pfam" id="PF00733"/>
    </source>
</evidence>
<sequence length="378" mass="41369">MDPLEVAGGWVNGYDPVPMPLSMPLAGSPRQVLDRLLLPHLERSPCLVAFSGGRDSSVLLAAAVALARREGLPVPTPITLSYPDATDTDESEWQQVVLDHLGVPDRITVTVHDEHDPLGPVATPVLRRHGLIWPPNIAPTLRMMTLARGGTLLTGEGGDEAFGLKRVTPLTKLLKSRGRVSPRVYADVPKALAPAALRRRSHLRDRYRRPWLRPEVEAELARRDAADLAAFSLHAGHNTWQFATRRCARIGYDTVRTLGDELNVAYVQAFAEPALVAAVATTGGFLGWTGRAATMRALFGDLLPREVLERRSKALFANAVFTGHTREFARTWNGTGVDTTLVNPEALRDNWLSPTPHAPSMSLLQQAWLAQYRGGLVP</sequence>
<name>A0ABV9SH21_9PSEU</name>
<comment type="caution">
    <text evidence="2">The sequence shown here is derived from an EMBL/GenBank/DDBJ whole genome shotgun (WGS) entry which is preliminary data.</text>
</comment>
<gene>
    <name evidence="2" type="ORF">ACFPCV_34700</name>
</gene>
<dbReference type="InterPro" id="IPR001962">
    <property type="entry name" value="Asn_synthase"/>
</dbReference>
<dbReference type="InterPro" id="IPR014729">
    <property type="entry name" value="Rossmann-like_a/b/a_fold"/>
</dbReference>
<dbReference type="EMBL" id="JBHSIS010000024">
    <property type="protein sequence ID" value="MFC4858676.1"/>
    <property type="molecule type" value="Genomic_DNA"/>
</dbReference>
<dbReference type="Gene3D" id="3.40.50.620">
    <property type="entry name" value="HUPs"/>
    <property type="match status" value="1"/>
</dbReference>
<evidence type="ECO:0000313" key="2">
    <source>
        <dbReference type="EMBL" id="MFC4858676.1"/>
    </source>
</evidence>
<evidence type="ECO:0000313" key="3">
    <source>
        <dbReference type="Proteomes" id="UP001595859"/>
    </source>
</evidence>
<feature type="domain" description="Asparagine synthetase" evidence="1">
    <location>
        <begin position="44"/>
        <end position="214"/>
    </location>
</feature>
<dbReference type="Proteomes" id="UP001595859">
    <property type="component" value="Unassembled WGS sequence"/>
</dbReference>
<proteinExistence type="predicted"/>